<name>A0A0C2M572_THEKT</name>
<reference evidence="1 2" key="1">
    <citation type="journal article" date="2014" name="Genome Biol. Evol.">
        <title>The genome of the myxosporean Thelohanellus kitauei shows adaptations to nutrient acquisition within its fish host.</title>
        <authorList>
            <person name="Yang Y."/>
            <person name="Xiong J."/>
            <person name="Zhou Z."/>
            <person name="Huo F."/>
            <person name="Miao W."/>
            <person name="Ran C."/>
            <person name="Liu Y."/>
            <person name="Zhang J."/>
            <person name="Feng J."/>
            <person name="Wang M."/>
            <person name="Wang M."/>
            <person name="Wang L."/>
            <person name="Yao B."/>
        </authorList>
    </citation>
    <scope>NUCLEOTIDE SEQUENCE [LARGE SCALE GENOMIC DNA]</scope>
    <source>
        <strain evidence="1">Wuqing</strain>
    </source>
</reference>
<dbReference type="EMBL" id="JWZT01005098">
    <property type="protein sequence ID" value="KII62170.1"/>
    <property type="molecule type" value="Genomic_DNA"/>
</dbReference>
<gene>
    <name evidence="1" type="ORF">RF11_07088</name>
</gene>
<sequence length="133" mass="14992">MIRISSIQRLKQLRGKKYGFGHTSDDVKPSITTDVGDQNISIQDYPIPANDCFQRKIPSEVADVTTLNDGKTNTGLTPRDIFATLPENTENMDEINTILKSEGDNSPTNTLEAVQLSEMKDSKVLMDIWRWFD</sequence>
<accession>A0A0C2M572</accession>
<evidence type="ECO:0000313" key="1">
    <source>
        <dbReference type="EMBL" id="KII62170.1"/>
    </source>
</evidence>
<proteinExistence type="predicted"/>
<dbReference type="AlphaFoldDB" id="A0A0C2M572"/>
<comment type="caution">
    <text evidence="1">The sequence shown here is derived from an EMBL/GenBank/DDBJ whole genome shotgun (WGS) entry which is preliminary data.</text>
</comment>
<organism evidence="1 2">
    <name type="scientific">Thelohanellus kitauei</name>
    <name type="common">Myxosporean</name>
    <dbReference type="NCBI Taxonomy" id="669202"/>
    <lineage>
        <taxon>Eukaryota</taxon>
        <taxon>Metazoa</taxon>
        <taxon>Cnidaria</taxon>
        <taxon>Myxozoa</taxon>
        <taxon>Myxosporea</taxon>
        <taxon>Bivalvulida</taxon>
        <taxon>Platysporina</taxon>
        <taxon>Myxobolidae</taxon>
        <taxon>Thelohanellus</taxon>
    </lineage>
</organism>
<protein>
    <submittedName>
        <fullName evidence="1">Uncharacterized protein</fullName>
    </submittedName>
</protein>
<dbReference type="Proteomes" id="UP000031668">
    <property type="component" value="Unassembled WGS sequence"/>
</dbReference>
<keyword evidence="2" id="KW-1185">Reference proteome</keyword>
<evidence type="ECO:0000313" key="2">
    <source>
        <dbReference type="Proteomes" id="UP000031668"/>
    </source>
</evidence>